<evidence type="ECO:0000256" key="11">
    <source>
        <dbReference type="RuleBase" id="RU361183"/>
    </source>
</evidence>
<reference evidence="14" key="1">
    <citation type="submission" date="2013-11" db="EMBL/GenBank/DDBJ databases">
        <title>The genomic landscape of the Guanapo guppy.</title>
        <authorList>
            <person name="Kuenstner A."/>
            <person name="Dreyer C."/>
        </authorList>
    </citation>
    <scope>NUCLEOTIDE SEQUENCE</scope>
    <source>
        <strain evidence="14">Guanapo</strain>
    </source>
</reference>
<evidence type="ECO:0000256" key="8">
    <source>
        <dbReference type="ARBA" id="ARBA00023157"/>
    </source>
</evidence>
<keyword evidence="2 10" id="KW-0479">Metal-binding</keyword>
<reference evidence="13" key="3">
    <citation type="submission" date="2025-09" db="UniProtKB">
        <authorList>
            <consortium name="Ensembl"/>
        </authorList>
    </citation>
    <scope>IDENTIFICATION</scope>
    <source>
        <strain evidence="13">Guanapo</strain>
    </source>
</reference>
<proteinExistence type="predicted"/>
<dbReference type="GO" id="GO:0004222">
    <property type="term" value="F:metalloendopeptidase activity"/>
    <property type="evidence" value="ECO:0007669"/>
    <property type="project" value="UniProtKB-UniRule"/>
</dbReference>
<dbReference type="PRINTS" id="PR00480">
    <property type="entry name" value="ASTACIN"/>
</dbReference>
<protein>
    <recommendedName>
        <fullName evidence="11">Metalloendopeptidase</fullName>
        <ecNumber evidence="11">3.4.24.-</ecNumber>
    </recommendedName>
</protein>
<evidence type="ECO:0000256" key="7">
    <source>
        <dbReference type="ARBA" id="ARBA00023145"/>
    </source>
</evidence>
<dbReference type="InterPro" id="IPR001506">
    <property type="entry name" value="Peptidase_M12A"/>
</dbReference>
<keyword evidence="4 10" id="KW-0378">Hydrolase</keyword>
<keyword evidence="6 10" id="KW-0482">Metalloprotease</keyword>
<dbReference type="PANTHER" id="PTHR10127">
    <property type="entry name" value="DISCOIDIN, CUB, EGF, LAMININ , AND ZINC METALLOPROTEASE DOMAIN CONTAINING"/>
    <property type="match status" value="1"/>
</dbReference>
<reference evidence="13" key="2">
    <citation type="submission" date="2025-08" db="UniProtKB">
        <authorList>
            <consortium name="Ensembl"/>
        </authorList>
    </citation>
    <scope>IDENTIFICATION</scope>
    <source>
        <strain evidence="13">Guanapo</strain>
    </source>
</reference>
<evidence type="ECO:0000259" key="12">
    <source>
        <dbReference type="PROSITE" id="PS51864"/>
    </source>
</evidence>
<feature type="binding site" evidence="10">
    <location>
        <position position="198"/>
    </location>
    <ligand>
        <name>Zn(2+)</name>
        <dbReference type="ChEBI" id="CHEBI:29105"/>
        <note>catalytic</note>
    </ligand>
</feature>
<keyword evidence="14" id="KW-1185">Reference proteome</keyword>
<name>A0A3P9PYV3_POERE</name>
<evidence type="ECO:0000256" key="10">
    <source>
        <dbReference type="PROSITE-ProRule" id="PRU01211"/>
    </source>
</evidence>
<evidence type="ECO:0000313" key="14">
    <source>
        <dbReference type="Proteomes" id="UP000242638"/>
    </source>
</evidence>
<feature type="binding site" evidence="10">
    <location>
        <position position="192"/>
    </location>
    <ligand>
        <name>Zn(2+)</name>
        <dbReference type="ChEBI" id="CHEBI:29105"/>
        <note>catalytic</note>
    </ligand>
</feature>
<dbReference type="Proteomes" id="UP000242638">
    <property type="component" value="Unassembled WGS sequence"/>
</dbReference>
<feature type="binding site" evidence="10">
    <location>
        <position position="188"/>
    </location>
    <ligand>
        <name>Zn(2+)</name>
        <dbReference type="ChEBI" id="CHEBI:29105"/>
        <note>catalytic</note>
    </ligand>
</feature>
<evidence type="ECO:0000256" key="3">
    <source>
        <dbReference type="ARBA" id="ARBA00022729"/>
    </source>
</evidence>
<keyword evidence="5 10" id="KW-0862">Zinc</keyword>
<keyword evidence="3 11" id="KW-0732">Signal</keyword>
<dbReference type="PROSITE" id="PS51864">
    <property type="entry name" value="ASTACIN"/>
    <property type="match status" value="1"/>
</dbReference>
<keyword evidence="8" id="KW-1015">Disulfide bond</keyword>
<keyword evidence="9" id="KW-0325">Glycoprotein</keyword>
<dbReference type="SMART" id="SM00235">
    <property type="entry name" value="ZnMc"/>
    <property type="match status" value="1"/>
</dbReference>
<dbReference type="FunFam" id="3.40.390.10:FF:000015">
    <property type="entry name" value="Meprin A subunit"/>
    <property type="match status" value="1"/>
</dbReference>
<comment type="caution">
    <text evidence="10">Lacks conserved residue(s) required for the propagation of feature annotation.</text>
</comment>
<comment type="cofactor">
    <cofactor evidence="10 11">
        <name>Zn(2+)</name>
        <dbReference type="ChEBI" id="CHEBI:29105"/>
    </cofactor>
    <text evidence="10 11">Binds 1 zinc ion per subunit.</text>
</comment>
<evidence type="ECO:0000313" key="13">
    <source>
        <dbReference type="Ensembl" id="ENSPREP00000026980.1"/>
    </source>
</evidence>
<dbReference type="InterPro" id="IPR006026">
    <property type="entry name" value="Peptidase_Metallo"/>
</dbReference>
<dbReference type="InterPro" id="IPR024079">
    <property type="entry name" value="MetalloPept_cat_dom_sf"/>
</dbReference>
<dbReference type="AlphaFoldDB" id="A0A3P9PYV3"/>
<evidence type="ECO:0000256" key="4">
    <source>
        <dbReference type="ARBA" id="ARBA00022801"/>
    </source>
</evidence>
<feature type="domain" description="Peptidase M12A" evidence="12">
    <location>
        <begin position="90"/>
        <end position="288"/>
    </location>
</feature>
<keyword evidence="7" id="KW-0865">Zymogen</keyword>
<dbReference type="Ensembl" id="ENSPRET00000027261.1">
    <property type="protein sequence ID" value="ENSPREP00000026980.1"/>
    <property type="gene ID" value="ENSPREG00000018222.1"/>
</dbReference>
<dbReference type="PANTHER" id="PTHR10127:SF899">
    <property type="entry name" value="ASTACIN-LIKE METALLOENDOPEPTIDASE-RELATED"/>
    <property type="match status" value="1"/>
</dbReference>
<dbReference type="SUPFAM" id="SSF55486">
    <property type="entry name" value="Metalloproteases ('zincins'), catalytic domain"/>
    <property type="match status" value="1"/>
</dbReference>
<dbReference type="Bgee" id="ENSPREG00000018222">
    <property type="expression patterns" value="Expressed in caudal fin and 1 other cell type or tissue"/>
</dbReference>
<evidence type="ECO:0000256" key="9">
    <source>
        <dbReference type="ARBA" id="ARBA00023180"/>
    </source>
</evidence>
<feature type="signal peptide" evidence="11">
    <location>
        <begin position="1"/>
        <end position="22"/>
    </location>
</feature>
<dbReference type="Pfam" id="PF01400">
    <property type="entry name" value="Astacin"/>
    <property type="match status" value="1"/>
</dbReference>
<evidence type="ECO:0000256" key="6">
    <source>
        <dbReference type="ARBA" id="ARBA00023049"/>
    </source>
</evidence>
<evidence type="ECO:0000256" key="2">
    <source>
        <dbReference type="ARBA" id="ARBA00022723"/>
    </source>
</evidence>
<evidence type="ECO:0000256" key="5">
    <source>
        <dbReference type="ARBA" id="ARBA00022833"/>
    </source>
</evidence>
<accession>A0A3P9PYV3</accession>
<organism evidence="13 14">
    <name type="scientific">Poecilia reticulata</name>
    <name type="common">Guppy</name>
    <name type="synonym">Acanthophacelus reticulatus</name>
    <dbReference type="NCBI Taxonomy" id="8081"/>
    <lineage>
        <taxon>Eukaryota</taxon>
        <taxon>Metazoa</taxon>
        <taxon>Chordata</taxon>
        <taxon>Craniata</taxon>
        <taxon>Vertebrata</taxon>
        <taxon>Euteleostomi</taxon>
        <taxon>Actinopterygii</taxon>
        <taxon>Neopterygii</taxon>
        <taxon>Teleostei</taxon>
        <taxon>Neoteleostei</taxon>
        <taxon>Acanthomorphata</taxon>
        <taxon>Ovalentaria</taxon>
        <taxon>Atherinomorphae</taxon>
        <taxon>Cyprinodontiformes</taxon>
        <taxon>Poeciliidae</taxon>
        <taxon>Poeciliinae</taxon>
        <taxon>Poecilia</taxon>
    </lineage>
</organism>
<evidence type="ECO:0000256" key="1">
    <source>
        <dbReference type="ARBA" id="ARBA00022670"/>
    </source>
</evidence>
<feature type="active site" evidence="10">
    <location>
        <position position="189"/>
    </location>
</feature>
<dbReference type="Gene3D" id="3.40.390.10">
    <property type="entry name" value="Collagenase (Catalytic Domain)"/>
    <property type="match status" value="1"/>
</dbReference>
<dbReference type="GeneTree" id="ENSGT00940000163716"/>
<dbReference type="GO" id="GO:0006508">
    <property type="term" value="P:proteolysis"/>
    <property type="evidence" value="ECO:0007669"/>
    <property type="project" value="UniProtKB-KW"/>
</dbReference>
<feature type="chain" id="PRO_5017851356" description="Metalloendopeptidase" evidence="11">
    <location>
        <begin position="23"/>
        <end position="296"/>
    </location>
</feature>
<keyword evidence="1 10" id="KW-0645">Protease</keyword>
<sequence>MLQAEKNLILIVLLLIFLGVELQRNSTMTPNVLCLLFLLMADMSLSAPAKNEDPVDEMDNSLEVIQRPKADSKSYILQGDIAIPKIRNKNADPCVEKGCKWPKRGSYVTVPYYISDSYSQEECNIILRGLKSFERTTCIRFVPRGYKTQNYIHFEPKDGCWSYIGRQRGGQYISLERRGCVHHSTVQHEILHALGFHHEQVRSDRDRYVRILFNNIQQRQRGNFKKVQTNNLVTPYDFTSVMHYGKYDFSSNGRPTIEAKSNPNQKFGNVRQMSANDITRVNRLYECSTSRRQYRY</sequence>
<dbReference type="EC" id="3.4.24.-" evidence="11"/>
<dbReference type="GO" id="GO:0008270">
    <property type="term" value="F:zinc ion binding"/>
    <property type="evidence" value="ECO:0007669"/>
    <property type="project" value="UniProtKB-UniRule"/>
</dbReference>